<keyword evidence="1" id="KW-0812">Transmembrane</keyword>
<sequence>MRYTNRGIVHYLIYLRTSSLLLITYLLAEEEYKSKQEPITAQRALLSSDRGPQLATPDIEPRCLCTQTNRPIVTRCHAPDVAAGRRSCLNRNN</sequence>
<name>A0A4C1ZAQ9_EUMVA</name>
<keyword evidence="3" id="KW-1185">Reference proteome</keyword>
<dbReference type="Proteomes" id="UP000299102">
    <property type="component" value="Unassembled WGS sequence"/>
</dbReference>
<reference evidence="2 3" key="1">
    <citation type="journal article" date="2019" name="Commun. Biol.">
        <title>The bagworm genome reveals a unique fibroin gene that provides high tensile strength.</title>
        <authorList>
            <person name="Kono N."/>
            <person name="Nakamura H."/>
            <person name="Ohtoshi R."/>
            <person name="Tomita M."/>
            <person name="Numata K."/>
            <person name="Arakawa K."/>
        </authorList>
    </citation>
    <scope>NUCLEOTIDE SEQUENCE [LARGE SCALE GENOMIC DNA]</scope>
</reference>
<evidence type="ECO:0000313" key="3">
    <source>
        <dbReference type="Proteomes" id="UP000299102"/>
    </source>
</evidence>
<comment type="caution">
    <text evidence="2">The sequence shown here is derived from an EMBL/GenBank/DDBJ whole genome shotgun (WGS) entry which is preliminary data.</text>
</comment>
<organism evidence="2 3">
    <name type="scientific">Eumeta variegata</name>
    <name type="common">Bagworm moth</name>
    <name type="synonym">Eumeta japonica</name>
    <dbReference type="NCBI Taxonomy" id="151549"/>
    <lineage>
        <taxon>Eukaryota</taxon>
        <taxon>Metazoa</taxon>
        <taxon>Ecdysozoa</taxon>
        <taxon>Arthropoda</taxon>
        <taxon>Hexapoda</taxon>
        <taxon>Insecta</taxon>
        <taxon>Pterygota</taxon>
        <taxon>Neoptera</taxon>
        <taxon>Endopterygota</taxon>
        <taxon>Lepidoptera</taxon>
        <taxon>Glossata</taxon>
        <taxon>Ditrysia</taxon>
        <taxon>Tineoidea</taxon>
        <taxon>Psychidae</taxon>
        <taxon>Oiketicinae</taxon>
        <taxon>Eumeta</taxon>
    </lineage>
</organism>
<evidence type="ECO:0000256" key="1">
    <source>
        <dbReference type="SAM" id="Phobius"/>
    </source>
</evidence>
<keyword evidence="1" id="KW-0472">Membrane</keyword>
<accession>A0A4C1ZAQ9</accession>
<proteinExistence type="predicted"/>
<keyword evidence="1" id="KW-1133">Transmembrane helix</keyword>
<dbReference type="EMBL" id="BGZK01001751">
    <property type="protein sequence ID" value="GBP85656.1"/>
    <property type="molecule type" value="Genomic_DNA"/>
</dbReference>
<feature type="transmembrane region" description="Helical" evidence="1">
    <location>
        <begin position="7"/>
        <end position="28"/>
    </location>
</feature>
<evidence type="ECO:0000313" key="2">
    <source>
        <dbReference type="EMBL" id="GBP85656.1"/>
    </source>
</evidence>
<protein>
    <submittedName>
        <fullName evidence="2">Uncharacterized protein</fullName>
    </submittedName>
</protein>
<gene>
    <name evidence="2" type="ORF">EVAR_59999_1</name>
</gene>
<dbReference type="AlphaFoldDB" id="A0A4C1ZAQ9"/>